<evidence type="ECO:0000256" key="1">
    <source>
        <dbReference type="SAM" id="MobiDB-lite"/>
    </source>
</evidence>
<feature type="region of interest" description="Disordered" evidence="1">
    <location>
        <begin position="230"/>
        <end position="272"/>
    </location>
</feature>
<feature type="compositionally biased region" description="Basic and acidic residues" evidence="1">
    <location>
        <begin position="256"/>
        <end position="272"/>
    </location>
</feature>
<feature type="chain" id="PRO_5003578789" description="Saposin B-type domain-containing protein" evidence="2">
    <location>
        <begin position="20"/>
        <end position="272"/>
    </location>
</feature>
<evidence type="ECO:0008006" key="5">
    <source>
        <dbReference type="Google" id="ProtNLM"/>
    </source>
</evidence>
<evidence type="ECO:0000313" key="3">
    <source>
        <dbReference type="Ensembl" id="ENSCSAVP00000008487.1"/>
    </source>
</evidence>
<reference evidence="3" key="2">
    <citation type="submission" date="2025-08" db="UniProtKB">
        <authorList>
            <consortium name="Ensembl"/>
        </authorList>
    </citation>
    <scope>IDENTIFICATION</scope>
</reference>
<evidence type="ECO:0000313" key="4">
    <source>
        <dbReference type="Proteomes" id="UP000007875"/>
    </source>
</evidence>
<name>H2YT27_CIOSA</name>
<feature type="signal peptide" evidence="2">
    <location>
        <begin position="1"/>
        <end position="19"/>
    </location>
</feature>
<sequence length="272" mass="30095">MNTALCCFALMVFIVAASGQTLVEQDHDHHEDETTFNHLAEITGSSSEDFIDIPAIENLLARLKTRVECAANQACETCLTYETVRSILNISEIVTSFDEHEFARPAALILTMLANDTCTGIDSNVVGSSAIICGPDVITTIRSIAPRYHGSENNTKCFNYATVIGQNCTEHVDDIHYKLLVNLYEGQCILPTPTDMESELFESLGVEGEIVTDVAFTTLLSKLNIGTLNNGSSSTPTVPTDTDHSSHNHRRKRSSHDHDEHEHEKRCYTYDQ</sequence>
<dbReference type="HOGENOM" id="CLU_1025010_0_0_1"/>
<protein>
    <recommendedName>
        <fullName evidence="5">Saposin B-type domain-containing protein</fullName>
    </recommendedName>
</protein>
<evidence type="ECO:0000256" key="2">
    <source>
        <dbReference type="SAM" id="SignalP"/>
    </source>
</evidence>
<organism evidence="3 4">
    <name type="scientific">Ciona savignyi</name>
    <name type="common">Pacific transparent sea squirt</name>
    <dbReference type="NCBI Taxonomy" id="51511"/>
    <lineage>
        <taxon>Eukaryota</taxon>
        <taxon>Metazoa</taxon>
        <taxon>Chordata</taxon>
        <taxon>Tunicata</taxon>
        <taxon>Ascidiacea</taxon>
        <taxon>Phlebobranchia</taxon>
        <taxon>Cionidae</taxon>
        <taxon>Ciona</taxon>
    </lineage>
</organism>
<accession>H2YT27</accession>
<dbReference type="InParanoid" id="H2YT27"/>
<reference evidence="3" key="3">
    <citation type="submission" date="2025-09" db="UniProtKB">
        <authorList>
            <consortium name="Ensembl"/>
        </authorList>
    </citation>
    <scope>IDENTIFICATION</scope>
</reference>
<dbReference type="Ensembl" id="ENSCSAVT00000008596.1">
    <property type="protein sequence ID" value="ENSCSAVP00000008487.1"/>
    <property type="gene ID" value="ENSCSAVG00000005043.1"/>
</dbReference>
<reference evidence="4" key="1">
    <citation type="submission" date="2003-08" db="EMBL/GenBank/DDBJ databases">
        <authorList>
            <person name="Birren B."/>
            <person name="Nusbaum C."/>
            <person name="Abebe A."/>
            <person name="Abouelleil A."/>
            <person name="Adekoya E."/>
            <person name="Ait-zahra M."/>
            <person name="Allen N."/>
            <person name="Allen T."/>
            <person name="An P."/>
            <person name="Anderson M."/>
            <person name="Anderson S."/>
            <person name="Arachchi H."/>
            <person name="Armbruster J."/>
            <person name="Bachantsang P."/>
            <person name="Baldwin J."/>
            <person name="Barry A."/>
            <person name="Bayul T."/>
            <person name="Blitshsteyn B."/>
            <person name="Bloom T."/>
            <person name="Blye J."/>
            <person name="Boguslavskiy L."/>
            <person name="Borowsky M."/>
            <person name="Boukhgalter B."/>
            <person name="Brunache A."/>
            <person name="Butler J."/>
            <person name="Calixte N."/>
            <person name="Calvo S."/>
            <person name="Camarata J."/>
            <person name="Campo K."/>
            <person name="Chang J."/>
            <person name="Cheshatsang Y."/>
            <person name="Citroen M."/>
            <person name="Collymore A."/>
            <person name="Considine T."/>
            <person name="Cook A."/>
            <person name="Cooke P."/>
            <person name="Corum B."/>
            <person name="Cuomo C."/>
            <person name="David R."/>
            <person name="Dawoe T."/>
            <person name="Degray S."/>
            <person name="Dodge S."/>
            <person name="Dooley K."/>
            <person name="Dorje P."/>
            <person name="Dorjee K."/>
            <person name="Dorris L."/>
            <person name="Duffey N."/>
            <person name="Dupes A."/>
            <person name="Elkins T."/>
            <person name="Engels R."/>
            <person name="Erickson J."/>
            <person name="Farina A."/>
            <person name="Faro S."/>
            <person name="Ferreira P."/>
            <person name="Fischer H."/>
            <person name="Fitzgerald M."/>
            <person name="Foley K."/>
            <person name="Gage D."/>
            <person name="Galagan J."/>
            <person name="Gearin G."/>
            <person name="Gnerre S."/>
            <person name="Gnirke A."/>
            <person name="Goyette A."/>
            <person name="Graham J."/>
            <person name="Grandbois E."/>
            <person name="Gyaltsen K."/>
            <person name="Hafez N."/>
            <person name="Hagopian D."/>
            <person name="Hagos B."/>
            <person name="Hall J."/>
            <person name="Hatcher B."/>
            <person name="Heller A."/>
            <person name="Higgins H."/>
            <person name="Honan T."/>
            <person name="Horn A."/>
            <person name="Houde N."/>
            <person name="Hughes L."/>
            <person name="Hulme W."/>
            <person name="Husby E."/>
            <person name="Iliev I."/>
            <person name="Jaffe D."/>
            <person name="Jones C."/>
            <person name="Kamal M."/>
            <person name="Kamat A."/>
            <person name="Kamvysselis M."/>
            <person name="Karlsson E."/>
            <person name="Kells C."/>
            <person name="Kieu A."/>
            <person name="Kisner P."/>
            <person name="Kodira C."/>
            <person name="Kulbokas E."/>
            <person name="Labutti K."/>
            <person name="Lama D."/>
            <person name="Landers T."/>
            <person name="Leger J."/>
            <person name="Levine S."/>
            <person name="Lewis D."/>
            <person name="Lewis T."/>
            <person name="Lindblad-toh K."/>
            <person name="Liu X."/>
            <person name="Lokyitsang T."/>
            <person name="Lokyitsang Y."/>
            <person name="Lucien O."/>
            <person name="Lui A."/>
            <person name="Ma L.J."/>
            <person name="Mabbitt R."/>
            <person name="Macdonald J."/>
            <person name="Maclean C."/>
            <person name="Major J."/>
            <person name="Manning J."/>
            <person name="Marabella R."/>
            <person name="Maru K."/>
            <person name="Matthews C."/>
            <person name="Mauceli E."/>
            <person name="Mccarthy M."/>
            <person name="Mcdonough S."/>
            <person name="Mcghee T."/>
            <person name="Meldrim J."/>
            <person name="Meneus L."/>
            <person name="Mesirov J."/>
            <person name="Mihalev A."/>
            <person name="Mihova T."/>
            <person name="Mikkelsen T."/>
            <person name="Mlenga V."/>
            <person name="Moru K."/>
            <person name="Mozes J."/>
            <person name="Mulrain L."/>
            <person name="Munson G."/>
            <person name="Naylor J."/>
            <person name="Newes C."/>
            <person name="Nguyen C."/>
            <person name="Nguyen N."/>
            <person name="Nguyen T."/>
            <person name="Nicol R."/>
            <person name="Nielsen C."/>
            <person name="Nizzari M."/>
            <person name="Norbu C."/>
            <person name="Norbu N."/>
            <person name="O'donnell P."/>
            <person name="Okoawo O."/>
            <person name="O'leary S."/>
            <person name="Omotosho B."/>
            <person name="O'neill K."/>
            <person name="Osman S."/>
            <person name="Parker S."/>
            <person name="Perrin D."/>
            <person name="Phunkhang P."/>
            <person name="Piqani B."/>
            <person name="Purcell S."/>
            <person name="Rachupka T."/>
            <person name="Ramasamy U."/>
            <person name="Rameau R."/>
            <person name="Ray V."/>
            <person name="Raymond C."/>
            <person name="Retta R."/>
            <person name="Richardson S."/>
            <person name="Rise C."/>
            <person name="Rodriguez J."/>
            <person name="Rogers J."/>
            <person name="Rogov P."/>
            <person name="Rutman M."/>
            <person name="Schupbach R."/>
            <person name="Seaman C."/>
            <person name="Settipalli S."/>
            <person name="Sharpe T."/>
            <person name="Sheridan J."/>
            <person name="Sherpa N."/>
            <person name="Shi J."/>
            <person name="Smirnov S."/>
            <person name="Smith C."/>
            <person name="Sougnez C."/>
            <person name="Spencer B."/>
            <person name="Stalker J."/>
            <person name="Stange-thomann N."/>
            <person name="Stavropoulos S."/>
            <person name="Stetson K."/>
            <person name="Stone C."/>
            <person name="Stone S."/>
            <person name="Stubbs M."/>
            <person name="Talamas J."/>
            <person name="Tchuinga P."/>
            <person name="Tenzing P."/>
            <person name="Tesfaye S."/>
            <person name="Theodore J."/>
            <person name="Thoulutsang Y."/>
            <person name="Topham K."/>
            <person name="Towey S."/>
            <person name="Tsamla T."/>
            <person name="Tsomo N."/>
            <person name="Vallee D."/>
            <person name="Vassiliev H."/>
            <person name="Venkataraman V."/>
            <person name="Vinson J."/>
            <person name="Vo A."/>
            <person name="Wade C."/>
            <person name="Wang S."/>
            <person name="Wangchuk T."/>
            <person name="Wangdi T."/>
            <person name="Whittaker C."/>
            <person name="Wilkinson J."/>
            <person name="Wu Y."/>
            <person name="Wyman D."/>
            <person name="Yadav S."/>
            <person name="Yang S."/>
            <person name="Yang X."/>
            <person name="Yeager S."/>
            <person name="Yee E."/>
            <person name="Young G."/>
            <person name="Zainoun J."/>
            <person name="Zembeck L."/>
            <person name="Zimmer A."/>
            <person name="Zody M."/>
            <person name="Lander E."/>
        </authorList>
    </citation>
    <scope>NUCLEOTIDE SEQUENCE [LARGE SCALE GENOMIC DNA]</scope>
</reference>
<dbReference type="Proteomes" id="UP000007875">
    <property type="component" value="Unassembled WGS sequence"/>
</dbReference>
<keyword evidence="2" id="KW-0732">Signal</keyword>
<proteinExistence type="predicted"/>
<dbReference type="AlphaFoldDB" id="H2YT27"/>
<keyword evidence="4" id="KW-1185">Reference proteome</keyword>